<dbReference type="OrthoDB" id="9966921at2"/>
<proteinExistence type="predicted"/>
<keyword evidence="3" id="KW-1185">Reference proteome</keyword>
<dbReference type="STRING" id="1449350.OCH239_08680"/>
<dbReference type="EMBL" id="JALZ01000002">
    <property type="protein sequence ID" value="ETX16263.1"/>
    <property type="molecule type" value="Genomic_DNA"/>
</dbReference>
<comment type="caution">
    <text evidence="2">The sequence shown here is derived from an EMBL/GenBank/DDBJ whole genome shotgun (WGS) entry which is preliminary data.</text>
</comment>
<dbReference type="AlphaFoldDB" id="X7EM79"/>
<protein>
    <submittedName>
        <fullName evidence="2">Uncharacterized protein</fullName>
    </submittedName>
</protein>
<name>X7EM79_9RHOB</name>
<evidence type="ECO:0000313" key="2">
    <source>
        <dbReference type="EMBL" id="ETX16263.1"/>
    </source>
</evidence>
<gene>
    <name evidence="2" type="ORF">OCH239_08680</name>
</gene>
<organism evidence="2 3">
    <name type="scientific">Roseivivax halodurans JCM 10272</name>
    <dbReference type="NCBI Taxonomy" id="1449350"/>
    <lineage>
        <taxon>Bacteria</taxon>
        <taxon>Pseudomonadati</taxon>
        <taxon>Pseudomonadota</taxon>
        <taxon>Alphaproteobacteria</taxon>
        <taxon>Rhodobacterales</taxon>
        <taxon>Roseobacteraceae</taxon>
        <taxon>Roseivivax</taxon>
    </lineage>
</organism>
<feature type="chain" id="PRO_5004979947" evidence="1">
    <location>
        <begin position="22"/>
        <end position="56"/>
    </location>
</feature>
<feature type="signal peptide" evidence="1">
    <location>
        <begin position="1"/>
        <end position="21"/>
    </location>
</feature>
<dbReference type="Proteomes" id="UP000022447">
    <property type="component" value="Unassembled WGS sequence"/>
</dbReference>
<keyword evidence="1" id="KW-0732">Signal</keyword>
<evidence type="ECO:0000313" key="3">
    <source>
        <dbReference type="Proteomes" id="UP000022447"/>
    </source>
</evidence>
<sequence length="56" mass="5777">MKAFLAACVVCALITAGAWFALTNATEFTAAGRNVSDGAVRLGDAGTEDTDVDLRE</sequence>
<evidence type="ECO:0000256" key="1">
    <source>
        <dbReference type="SAM" id="SignalP"/>
    </source>
</evidence>
<reference evidence="2 3" key="1">
    <citation type="submission" date="2014-01" db="EMBL/GenBank/DDBJ databases">
        <title>Roseivivax halodurans JCM 10272 Genome Sequencing.</title>
        <authorList>
            <person name="Lai Q."/>
            <person name="Li G."/>
            <person name="Shao Z."/>
        </authorList>
    </citation>
    <scope>NUCLEOTIDE SEQUENCE [LARGE SCALE GENOMIC DNA]</scope>
    <source>
        <strain evidence="2 3">JCM 10272</strain>
    </source>
</reference>
<accession>X7EM79</accession>
<dbReference type="RefSeq" id="WP_157577789.1">
    <property type="nucleotide sequence ID" value="NZ_JALZ01000002.1"/>
</dbReference>